<dbReference type="Gene3D" id="1.10.287.1260">
    <property type="match status" value="1"/>
</dbReference>
<dbReference type="Gene3D" id="3.30.70.100">
    <property type="match status" value="1"/>
</dbReference>
<feature type="transmembrane region" description="Helical" evidence="8">
    <location>
        <begin position="352"/>
        <end position="374"/>
    </location>
</feature>
<keyword evidence="14" id="KW-1185">Reference proteome</keyword>
<feature type="transmembrane region" description="Helical" evidence="8">
    <location>
        <begin position="241"/>
        <end position="266"/>
    </location>
</feature>
<feature type="transmembrane region" description="Helical" evidence="8">
    <location>
        <begin position="461"/>
        <end position="485"/>
    </location>
</feature>
<dbReference type="InterPro" id="IPR011066">
    <property type="entry name" value="MscS_channel_C_sf"/>
</dbReference>
<evidence type="ECO:0000256" key="9">
    <source>
        <dbReference type="SAM" id="SignalP"/>
    </source>
</evidence>
<dbReference type="InterPro" id="IPR023408">
    <property type="entry name" value="MscS_beta-dom_sf"/>
</dbReference>
<keyword evidence="3" id="KW-1003">Cell membrane</keyword>
<dbReference type="SUPFAM" id="SSF82689">
    <property type="entry name" value="Mechanosensitive channel protein MscS (YggB), C-terminal domain"/>
    <property type="match status" value="1"/>
</dbReference>
<evidence type="ECO:0000313" key="13">
    <source>
        <dbReference type="EMBL" id="RMA42347.1"/>
    </source>
</evidence>
<dbReference type="Pfam" id="PF00924">
    <property type="entry name" value="MS_channel_2nd"/>
    <property type="match status" value="1"/>
</dbReference>
<dbReference type="Pfam" id="PF12607">
    <property type="entry name" value="DUF3772"/>
    <property type="match status" value="1"/>
</dbReference>
<evidence type="ECO:0000259" key="10">
    <source>
        <dbReference type="Pfam" id="PF00924"/>
    </source>
</evidence>
<evidence type="ECO:0000256" key="3">
    <source>
        <dbReference type="ARBA" id="ARBA00022475"/>
    </source>
</evidence>
<keyword evidence="4 8" id="KW-0812">Transmembrane</keyword>
<accession>A0A3L9Y5M0</accession>
<dbReference type="RefSeq" id="WP_121897827.1">
    <property type="nucleotide sequence ID" value="NZ_RCNT01000004.1"/>
</dbReference>
<keyword evidence="9" id="KW-0732">Signal</keyword>
<feature type="transmembrane region" description="Helical" evidence="8">
    <location>
        <begin position="201"/>
        <end position="220"/>
    </location>
</feature>
<evidence type="ECO:0000259" key="12">
    <source>
        <dbReference type="Pfam" id="PF21082"/>
    </source>
</evidence>
<dbReference type="SUPFAM" id="SSF82861">
    <property type="entry name" value="Mechanosensitive channel protein MscS (YggB), transmembrane region"/>
    <property type="match status" value="1"/>
</dbReference>
<keyword evidence="6 8" id="KW-0472">Membrane</keyword>
<dbReference type="InterPro" id="IPR006685">
    <property type="entry name" value="MscS_channel_2nd"/>
</dbReference>
<evidence type="ECO:0000256" key="2">
    <source>
        <dbReference type="ARBA" id="ARBA00008017"/>
    </source>
</evidence>
<comment type="similarity">
    <text evidence="2">Belongs to the MscS (TC 1.A.23) family.</text>
</comment>
<feature type="transmembrane region" description="Helical" evidence="8">
    <location>
        <begin position="394"/>
        <end position="414"/>
    </location>
</feature>
<name>A0A3L9Y5M0_9RHOB</name>
<evidence type="ECO:0000313" key="14">
    <source>
        <dbReference type="Proteomes" id="UP000281343"/>
    </source>
</evidence>
<evidence type="ECO:0000256" key="8">
    <source>
        <dbReference type="SAM" id="Phobius"/>
    </source>
</evidence>
<sequence length="780" mass="84658">MIARRFWHLLAAGVLLLALALALPGRAQDLPDYQEWDEMADRAEWVIDGERASDAALETLRARLVAWRTEFQQAERINAPRIESIRAQIDALGPSPAEGETEPDDIAEQRAELNTRLAEAEAPIRRAEAELRRAQGLISEIDALIAERLAGELLSLGPSPLNPANWPGAIGALADWLVDTAFEVDRLATSDLRQAELRENAPVITIYLIIALVLLARGWRWVGRLMMPFIRREETSPGARLVLFFLSLLQCLMPVIGVGAIAAAIIATDFTGIRSQVLVDLITPFAVFVMVAVWLGRQVFPARETAVRPLTLSERERRQGRWTVIAIGVTIGLGTAIDDISENGGFSDGETLILFFPILVMLGLLLLRIGRLLISHVRQETREGADLSVNAQVIRVLGWAAMALGVIGPSLAAIGYSTAGISFLLPATMSLALIALVRILQRLVVNLYGTLTGRHEGLDEALTPTLIGFVLALLSLPLFAMIWGVRAAQLLDLWRNLIEGFAIGGVTISPRNFLVFALVFAAGYTATRMLQATLKSSVLPKTRLDAGGRMAILSGTGYVGIFLAAIIAITAAGIDLSSIALVAGALSVGIGFGLQTVVSNFVSGIILLIERPIKEGDWIEVNGMMGYVRDISVRSTRIETFDRSDVIVPNADLISGVVINMTHHNNTGRAIVPVGVAYGTDTRKVEAVLREVAEAHPMVLLNPPPSIFFQGFGADSLDFEIRAILRDVNFLLSVKSDLNHAIAARFTEEGIEIPFAQRDVWLRNPETLRAATSNDGDPDP</sequence>
<dbReference type="SUPFAM" id="SSF50182">
    <property type="entry name" value="Sm-like ribonucleoproteins"/>
    <property type="match status" value="1"/>
</dbReference>
<dbReference type="InterPro" id="IPR010920">
    <property type="entry name" value="LSM_dom_sf"/>
</dbReference>
<dbReference type="Gene3D" id="2.30.30.60">
    <property type="match status" value="1"/>
</dbReference>
<organism evidence="13 14">
    <name type="scientific">Rhodophyticola porphyridii</name>
    <dbReference type="NCBI Taxonomy" id="1852017"/>
    <lineage>
        <taxon>Bacteria</taxon>
        <taxon>Pseudomonadati</taxon>
        <taxon>Pseudomonadota</taxon>
        <taxon>Alphaproteobacteria</taxon>
        <taxon>Rhodobacterales</taxon>
        <taxon>Roseobacteraceae</taxon>
        <taxon>Rhodophyticola</taxon>
    </lineage>
</organism>
<dbReference type="InterPro" id="IPR049278">
    <property type="entry name" value="MS_channel_C"/>
</dbReference>
<reference evidence="13 14" key="1">
    <citation type="submission" date="2018-10" db="EMBL/GenBank/DDBJ databases">
        <authorList>
            <person name="Jung H.S."/>
            <person name="Jeon C.O."/>
        </authorList>
    </citation>
    <scope>NUCLEOTIDE SEQUENCE [LARGE SCALE GENOMIC DNA]</scope>
    <source>
        <strain evidence="13 14">MA-7-27</strain>
    </source>
</reference>
<dbReference type="GO" id="GO:0005886">
    <property type="term" value="C:plasma membrane"/>
    <property type="evidence" value="ECO:0007669"/>
    <property type="project" value="UniProtKB-SubCell"/>
</dbReference>
<dbReference type="AlphaFoldDB" id="A0A3L9Y5M0"/>
<dbReference type="InterPro" id="IPR022249">
    <property type="entry name" value="DUF3772"/>
</dbReference>
<feature type="domain" description="DUF3772" evidence="11">
    <location>
        <begin position="124"/>
        <end position="178"/>
    </location>
</feature>
<evidence type="ECO:0000256" key="6">
    <source>
        <dbReference type="ARBA" id="ARBA00023136"/>
    </source>
</evidence>
<dbReference type="InterPro" id="IPR011014">
    <property type="entry name" value="MscS_channel_TM-2"/>
</dbReference>
<evidence type="ECO:0000256" key="4">
    <source>
        <dbReference type="ARBA" id="ARBA00022692"/>
    </source>
</evidence>
<feature type="transmembrane region" description="Helical" evidence="8">
    <location>
        <begin position="580"/>
        <end position="609"/>
    </location>
</feature>
<dbReference type="Proteomes" id="UP000281343">
    <property type="component" value="Unassembled WGS sequence"/>
</dbReference>
<gene>
    <name evidence="13" type="ORF">D9R08_09590</name>
</gene>
<feature type="transmembrane region" description="Helical" evidence="8">
    <location>
        <begin position="278"/>
        <end position="300"/>
    </location>
</feature>
<feature type="transmembrane region" description="Helical" evidence="8">
    <location>
        <begin position="551"/>
        <end position="574"/>
    </location>
</feature>
<feature type="transmembrane region" description="Helical" evidence="8">
    <location>
        <begin position="420"/>
        <end position="440"/>
    </location>
</feature>
<dbReference type="Pfam" id="PF21082">
    <property type="entry name" value="MS_channel_3rd"/>
    <property type="match status" value="1"/>
</dbReference>
<keyword evidence="5 8" id="KW-1133">Transmembrane helix</keyword>
<dbReference type="PANTHER" id="PTHR30347:SF1">
    <property type="entry name" value="MECHANOSENSITIVE CHANNEL MSCK"/>
    <property type="match status" value="1"/>
</dbReference>
<dbReference type="GO" id="GO:0008381">
    <property type="term" value="F:mechanosensitive monoatomic ion channel activity"/>
    <property type="evidence" value="ECO:0007669"/>
    <property type="project" value="UniProtKB-ARBA"/>
</dbReference>
<proteinExistence type="inferred from homology"/>
<feature type="domain" description="Mechanosensitive ion channel MscS" evidence="10">
    <location>
        <begin position="596"/>
        <end position="663"/>
    </location>
</feature>
<feature type="domain" description="Mechanosensitive ion channel MscS C-terminal" evidence="12">
    <location>
        <begin position="672"/>
        <end position="753"/>
    </location>
</feature>
<evidence type="ECO:0000256" key="1">
    <source>
        <dbReference type="ARBA" id="ARBA00004651"/>
    </source>
</evidence>
<dbReference type="OrthoDB" id="9799209at2"/>
<feature type="signal peptide" evidence="9">
    <location>
        <begin position="1"/>
        <end position="27"/>
    </location>
</feature>
<feature type="coiled-coil region" evidence="7">
    <location>
        <begin position="110"/>
        <end position="144"/>
    </location>
</feature>
<comment type="subcellular location">
    <subcellularLocation>
        <location evidence="1">Cell membrane</location>
        <topology evidence="1">Multi-pass membrane protein</topology>
    </subcellularLocation>
</comment>
<dbReference type="PANTHER" id="PTHR30347">
    <property type="entry name" value="POTASSIUM CHANNEL RELATED"/>
    <property type="match status" value="1"/>
</dbReference>
<feature type="transmembrane region" description="Helical" evidence="8">
    <location>
        <begin position="320"/>
        <end position="337"/>
    </location>
</feature>
<evidence type="ECO:0000256" key="5">
    <source>
        <dbReference type="ARBA" id="ARBA00022989"/>
    </source>
</evidence>
<protein>
    <submittedName>
        <fullName evidence="13">Mechanosensitive ion channel family protein</fullName>
    </submittedName>
</protein>
<evidence type="ECO:0000256" key="7">
    <source>
        <dbReference type="SAM" id="Coils"/>
    </source>
</evidence>
<feature type="chain" id="PRO_5018316594" evidence="9">
    <location>
        <begin position="28"/>
        <end position="780"/>
    </location>
</feature>
<dbReference type="EMBL" id="RCNT01000004">
    <property type="protein sequence ID" value="RMA42347.1"/>
    <property type="molecule type" value="Genomic_DNA"/>
</dbReference>
<keyword evidence="7" id="KW-0175">Coiled coil</keyword>
<dbReference type="InterPro" id="IPR052702">
    <property type="entry name" value="MscS-like_channel"/>
</dbReference>
<evidence type="ECO:0000259" key="11">
    <source>
        <dbReference type="Pfam" id="PF12607"/>
    </source>
</evidence>
<comment type="caution">
    <text evidence="13">The sequence shown here is derived from an EMBL/GenBank/DDBJ whole genome shotgun (WGS) entry which is preliminary data.</text>
</comment>